<gene>
    <name evidence="3" type="ORF">D6850_10855</name>
</gene>
<evidence type="ECO:0000313" key="4">
    <source>
        <dbReference type="Proteomes" id="UP000281128"/>
    </source>
</evidence>
<keyword evidence="2" id="KW-0378">Hydrolase</keyword>
<dbReference type="InterPro" id="IPR010126">
    <property type="entry name" value="Esterase_phb"/>
</dbReference>
<evidence type="ECO:0000313" key="3">
    <source>
        <dbReference type="EMBL" id="RKF15317.1"/>
    </source>
</evidence>
<dbReference type="AlphaFoldDB" id="A0A3A8AW54"/>
<protein>
    <submittedName>
        <fullName evidence="3">Esterase</fullName>
    </submittedName>
</protein>
<reference evidence="3 4" key="1">
    <citation type="submission" date="2018-09" db="EMBL/GenBank/DDBJ databases">
        <title>Roseovarius spongiae sp. nov., isolated from a marine sponge.</title>
        <authorList>
            <person name="Zhuang L."/>
            <person name="Luo L."/>
        </authorList>
    </citation>
    <scope>NUCLEOTIDE SEQUENCE [LARGE SCALE GENOMIC DNA]</scope>
    <source>
        <strain evidence="3 4">HN-E21</strain>
    </source>
</reference>
<dbReference type="Proteomes" id="UP000281128">
    <property type="component" value="Unassembled WGS sequence"/>
</dbReference>
<keyword evidence="4" id="KW-1185">Reference proteome</keyword>
<dbReference type="OrthoDB" id="9767239at2"/>
<dbReference type="EMBL" id="RAPE01000002">
    <property type="protein sequence ID" value="RKF15317.1"/>
    <property type="molecule type" value="Genomic_DNA"/>
</dbReference>
<keyword evidence="1" id="KW-0732">Signal</keyword>
<accession>A0A3A8AW54</accession>
<dbReference type="InterPro" id="IPR050955">
    <property type="entry name" value="Plant_Biomass_Hydrol_Est"/>
</dbReference>
<dbReference type="PANTHER" id="PTHR43037">
    <property type="entry name" value="UNNAMED PRODUCT-RELATED"/>
    <property type="match status" value="1"/>
</dbReference>
<dbReference type="NCBIfam" id="TIGR01840">
    <property type="entry name" value="esterase_phb"/>
    <property type="match status" value="1"/>
</dbReference>
<dbReference type="PANTHER" id="PTHR43037:SF1">
    <property type="entry name" value="BLL1128 PROTEIN"/>
    <property type="match status" value="1"/>
</dbReference>
<dbReference type="GO" id="GO:0016787">
    <property type="term" value="F:hydrolase activity"/>
    <property type="evidence" value="ECO:0007669"/>
    <property type="project" value="UniProtKB-KW"/>
</dbReference>
<evidence type="ECO:0000256" key="1">
    <source>
        <dbReference type="ARBA" id="ARBA00022729"/>
    </source>
</evidence>
<organism evidence="3 4">
    <name type="scientific">Roseovarius spongiae</name>
    <dbReference type="NCBI Taxonomy" id="2320272"/>
    <lineage>
        <taxon>Bacteria</taxon>
        <taxon>Pseudomonadati</taxon>
        <taxon>Pseudomonadota</taxon>
        <taxon>Alphaproteobacteria</taxon>
        <taxon>Rhodobacterales</taxon>
        <taxon>Roseobacteraceae</taxon>
        <taxon>Roseovarius</taxon>
    </lineage>
</organism>
<name>A0A3A8AW54_9RHOB</name>
<proteinExistence type="predicted"/>
<comment type="caution">
    <text evidence="3">The sequence shown here is derived from an EMBL/GenBank/DDBJ whole genome shotgun (WGS) entry which is preliminary data.</text>
</comment>
<dbReference type="InterPro" id="IPR029058">
    <property type="entry name" value="AB_hydrolase_fold"/>
</dbReference>
<dbReference type="RefSeq" id="WP_121166661.1">
    <property type="nucleotide sequence ID" value="NZ_RAPE01000002.1"/>
</dbReference>
<dbReference type="SUPFAM" id="SSF53474">
    <property type="entry name" value="alpha/beta-Hydrolases"/>
    <property type="match status" value="2"/>
</dbReference>
<dbReference type="Pfam" id="PF10503">
    <property type="entry name" value="Esterase_PHB"/>
    <property type="match status" value="1"/>
</dbReference>
<evidence type="ECO:0000256" key="2">
    <source>
        <dbReference type="ARBA" id="ARBA00022801"/>
    </source>
</evidence>
<sequence>MMKFNVGAKRPAQGNLRAANLAAANDLVQRTLAQHGLAAGPDAPASGPGGLADLQALMGRLGAQAGPPASAAPMPEGAAFRSGRFACAAGARGSRTYVPASATQGVEGVVMMLHGCTQSAEDFAIGAGMNALAETHRLIVIYPQQSRRDNAQSCWNWFSPGDQRKGRGEPAILAGIAREALAEFAVPPERCFVAGLSAGGAMAMILARTYPEVFAAVGVHSGLAHGAARDVSSAFAAMAGNGAQATEIPGAGQPVRCILFHGTADATVHRSNAEAVARQALAGAPQTVETQAEGNAGGRSYQRRIATDAQGKVLLEQWTVEGLGHAWSGGNADGSYTDAQGPDASAEMVRFFLNREED</sequence>
<dbReference type="GO" id="GO:0005576">
    <property type="term" value="C:extracellular region"/>
    <property type="evidence" value="ECO:0007669"/>
    <property type="project" value="InterPro"/>
</dbReference>
<dbReference type="Gene3D" id="3.40.50.1820">
    <property type="entry name" value="alpha/beta hydrolase"/>
    <property type="match status" value="1"/>
</dbReference>